<gene>
    <name evidence="2" type="ORF">C8D82_10751</name>
</gene>
<dbReference type="SUPFAM" id="SSF51445">
    <property type="entry name" value="(Trans)glycosidases"/>
    <property type="match status" value="1"/>
</dbReference>
<proteinExistence type="predicted"/>
<keyword evidence="1" id="KW-0732">Signal</keyword>
<dbReference type="AlphaFoldDB" id="A0A2U1B6I7"/>
<dbReference type="RefSeq" id="WP_116883301.1">
    <property type="nucleotide sequence ID" value="NZ_CABMMC010000006.1"/>
</dbReference>
<name>A0A2U1B6I7_9BACT</name>
<feature type="signal peptide" evidence="1">
    <location>
        <begin position="1"/>
        <end position="20"/>
    </location>
</feature>
<dbReference type="EMBL" id="QEKH01000007">
    <property type="protein sequence ID" value="PVY44296.1"/>
    <property type="molecule type" value="Genomic_DNA"/>
</dbReference>
<dbReference type="OrthoDB" id="605164at2"/>
<keyword evidence="3" id="KW-1185">Reference proteome</keyword>
<evidence type="ECO:0000313" key="3">
    <source>
        <dbReference type="Proteomes" id="UP000245959"/>
    </source>
</evidence>
<evidence type="ECO:0000313" key="2">
    <source>
        <dbReference type="EMBL" id="PVY44296.1"/>
    </source>
</evidence>
<reference evidence="2 3" key="1">
    <citation type="submission" date="2018-04" db="EMBL/GenBank/DDBJ databases">
        <title>Genomic Encyclopedia of Type Strains, Phase IV (KMG-IV): sequencing the most valuable type-strain genomes for metagenomic binning, comparative biology and taxonomic classification.</title>
        <authorList>
            <person name="Goeker M."/>
        </authorList>
    </citation>
    <scope>NUCLEOTIDE SEQUENCE [LARGE SCALE GENOMIC DNA]</scope>
    <source>
        <strain evidence="2 3">DSM 14823</strain>
    </source>
</reference>
<accession>A0A2U1B6I7</accession>
<evidence type="ECO:0000256" key="1">
    <source>
        <dbReference type="SAM" id="SignalP"/>
    </source>
</evidence>
<sequence length="361" mass="40935">MNHHILFAGIFAMSLWAASAAELPKLDRQPKPGVYALTNTSNYVTSNGKRVNLFDLPVDGVTNYTTWRMVQPEEGAIRYPGLDRMMGEAVASGKYLSYGILAGIHTPDWVYEKGKIPRFLVDPNRKWHSYLPWIEVNGKRKLNTPFLNIWNETVKAFAARLYADPHRDRINYVPVTGFPFGNGLELYVPLAEPEFRALRYDGEARRLYVEFCCRVIDIFVEHLPDFPLGIAFTDWYGTGPKGHIRDVTESAAILDYAIRKGRLKGVTIVPMGLWMGWKGICDNPAHPLMRTWLSRSRQAGSGAWEGQMGSCRLKCLPLAEQLELAERHKAVWVQLWHHDCLCPECVAVLEAYRARKGASAK</sequence>
<comment type="caution">
    <text evidence="2">The sequence shown here is derived from an EMBL/GenBank/DDBJ whole genome shotgun (WGS) entry which is preliminary data.</text>
</comment>
<dbReference type="InterPro" id="IPR017853">
    <property type="entry name" value="GH"/>
</dbReference>
<organism evidence="2 3">
    <name type="scientific">Victivallis vadensis</name>
    <dbReference type="NCBI Taxonomy" id="172901"/>
    <lineage>
        <taxon>Bacteria</taxon>
        <taxon>Pseudomonadati</taxon>
        <taxon>Lentisphaerota</taxon>
        <taxon>Lentisphaeria</taxon>
        <taxon>Victivallales</taxon>
        <taxon>Victivallaceae</taxon>
        <taxon>Victivallis</taxon>
    </lineage>
</organism>
<feature type="chain" id="PRO_5015632717" description="Glycoside hydrolase family 42 N-terminal domain-containing protein" evidence="1">
    <location>
        <begin position="21"/>
        <end position="361"/>
    </location>
</feature>
<protein>
    <recommendedName>
        <fullName evidence="4">Glycoside hydrolase family 42 N-terminal domain-containing protein</fullName>
    </recommendedName>
</protein>
<evidence type="ECO:0008006" key="4">
    <source>
        <dbReference type="Google" id="ProtNLM"/>
    </source>
</evidence>
<dbReference type="Proteomes" id="UP000245959">
    <property type="component" value="Unassembled WGS sequence"/>
</dbReference>
<dbReference type="GeneID" id="78294611"/>